<proteinExistence type="predicted"/>
<dbReference type="EMBL" id="MU167517">
    <property type="protein sequence ID" value="KAG0139824.1"/>
    <property type="molecule type" value="Genomic_DNA"/>
</dbReference>
<keyword evidence="1" id="KW-0479">Metal-binding</keyword>
<dbReference type="SUPFAM" id="SSF57850">
    <property type="entry name" value="RING/U-box"/>
    <property type="match status" value="1"/>
</dbReference>
<accession>A0A9P6T5X1</accession>
<dbReference type="OrthoDB" id="2501164at2759"/>
<dbReference type="GO" id="GO:0008270">
    <property type="term" value="F:zinc ion binding"/>
    <property type="evidence" value="ECO:0007669"/>
    <property type="project" value="UniProtKB-KW"/>
</dbReference>
<feature type="domain" description="RING-type" evidence="3">
    <location>
        <begin position="48"/>
        <end position="87"/>
    </location>
</feature>
<organism evidence="4 5">
    <name type="scientific">Cronartium quercuum f. sp. fusiforme G11</name>
    <dbReference type="NCBI Taxonomy" id="708437"/>
    <lineage>
        <taxon>Eukaryota</taxon>
        <taxon>Fungi</taxon>
        <taxon>Dikarya</taxon>
        <taxon>Basidiomycota</taxon>
        <taxon>Pucciniomycotina</taxon>
        <taxon>Pucciniomycetes</taxon>
        <taxon>Pucciniales</taxon>
        <taxon>Coleosporiaceae</taxon>
        <taxon>Cronartium</taxon>
    </lineage>
</organism>
<reference evidence="4" key="1">
    <citation type="submission" date="2013-11" db="EMBL/GenBank/DDBJ databases">
        <title>Genome sequence of the fusiform rust pathogen reveals effectors for host alternation and coevolution with pine.</title>
        <authorList>
            <consortium name="DOE Joint Genome Institute"/>
            <person name="Smith K."/>
            <person name="Pendleton A."/>
            <person name="Kubisiak T."/>
            <person name="Anderson C."/>
            <person name="Salamov A."/>
            <person name="Aerts A."/>
            <person name="Riley R."/>
            <person name="Clum A."/>
            <person name="Lindquist E."/>
            <person name="Ence D."/>
            <person name="Campbell M."/>
            <person name="Kronenberg Z."/>
            <person name="Feau N."/>
            <person name="Dhillon B."/>
            <person name="Hamelin R."/>
            <person name="Burleigh J."/>
            <person name="Smith J."/>
            <person name="Yandell M."/>
            <person name="Nelson C."/>
            <person name="Grigoriev I."/>
            <person name="Davis J."/>
        </authorList>
    </citation>
    <scope>NUCLEOTIDE SEQUENCE</scope>
    <source>
        <strain evidence="4">G11</strain>
    </source>
</reference>
<keyword evidence="1" id="KW-0863">Zinc-finger</keyword>
<feature type="region of interest" description="Disordered" evidence="2">
    <location>
        <begin position="379"/>
        <end position="401"/>
    </location>
</feature>
<keyword evidence="5" id="KW-1185">Reference proteome</keyword>
<evidence type="ECO:0000256" key="1">
    <source>
        <dbReference type="PROSITE-ProRule" id="PRU00175"/>
    </source>
</evidence>
<protein>
    <recommendedName>
        <fullName evidence="3">RING-type domain-containing protein</fullName>
    </recommendedName>
</protein>
<evidence type="ECO:0000313" key="5">
    <source>
        <dbReference type="Proteomes" id="UP000886653"/>
    </source>
</evidence>
<feature type="region of interest" description="Disordered" evidence="2">
    <location>
        <begin position="1"/>
        <end position="22"/>
    </location>
</feature>
<gene>
    <name evidence="4" type="ORF">CROQUDRAFT_718877</name>
</gene>
<dbReference type="InterPro" id="IPR013083">
    <property type="entry name" value="Znf_RING/FYVE/PHD"/>
</dbReference>
<dbReference type="Pfam" id="PF13923">
    <property type="entry name" value="zf-C3HC4_2"/>
    <property type="match status" value="1"/>
</dbReference>
<sequence length="401" mass="45215">MTEGDALDNTDPQPEPPSLDFDERKWTTYDYEDGGYDYVTETNENLMCPICRNPFIDPVMCESTDHIFCRLCLVRSLEQSPTCPIDRLPLSISVVQPAPKLVQRLVDELLVDCPFKNSFECSFRSQRYLIKTHTDSHACERAFRMRDKPSANDSLAVTGELRFKWSDGRARRLLPPSSGFPSEPCSSPASSETACRFAKFGCTFLGTHASLQHSHLPSPDCKTTKAAAEEEGLRCFFAPVAEILDSFLELETENKNLRTRLADGEARERAQMQTIECAHSKLIEANLERVSVVRSESDDEQLELDHSPPLNSYNMITNHLNNKFENQSELSSNQTSAELLWNRIGCLEDELARAQESGWVLKELVRTLTRQIGLLSRQQLQRSSSDSSSSTSSSKKGQMKL</sequence>
<keyword evidence="1" id="KW-0862">Zinc</keyword>
<dbReference type="PANTHER" id="PTHR10131:SF94">
    <property type="entry name" value="TNF RECEPTOR-ASSOCIATED FACTOR 4"/>
    <property type="match status" value="1"/>
</dbReference>
<evidence type="ECO:0000256" key="2">
    <source>
        <dbReference type="SAM" id="MobiDB-lite"/>
    </source>
</evidence>
<dbReference type="PANTHER" id="PTHR10131">
    <property type="entry name" value="TNF RECEPTOR ASSOCIATED FACTOR"/>
    <property type="match status" value="1"/>
</dbReference>
<dbReference type="Proteomes" id="UP000886653">
    <property type="component" value="Unassembled WGS sequence"/>
</dbReference>
<evidence type="ECO:0000259" key="3">
    <source>
        <dbReference type="PROSITE" id="PS50089"/>
    </source>
</evidence>
<dbReference type="InterPro" id="IPR001841">
    <property type="entry name" value="Znf_RING"/>
</dbReference>
<comment type="caution">
    <text evidence="4">The sequence shown here is derived from an EMBL/GenBank/DDBJ whole genome shotgun (WGS) entry which is preliminary data.</text>
</comment>
<dbReference type="Gene3D" id="3.30.40.10">
    <property type="entry name" value="Zinc/RING finger domain, C3HC4 (zinc finger)"/>
    <property type="match status" value="1"/>
</dbReference>
<dbReference type="AlphaFoldDB" id="A0A9P6T5X1"/>
<dbReference type="PROSITE" id="PS50089">
    <property type="entry name" value="ZF_RING_2"/>
    <property type="match status" value="1"/>
</dbReference>
<name>A0A9P6T5X1_9BASI</name>
<evidence type="ECO:0000313" key="4">
    <source>
        <dbReference type="EMBL" id="KAG0139824.1"/>
    </source>
</evidence>
<feature type="compositionally biased region" description="Low complexity" evidence="2">
    <location>
        <begin position="379"/>
        <end position="394"/>
    </location>
</feature>